<dbReference type="InterPro" id="IPR004942">
    <property type="entry name" value="Roadblock/LAMTOR2_dom"/>
</dbReference>
<dbReference type="SMART" id="SM00960">
    <property type="entry name" value="Robl_LC7"/>
    <property type="match status" value="1"/>
</dbReference>
<dbReference type="InterPro" id="IPR053141">
    <property type="entry name" value="Mycobact_SerProt_Inhib_Rv3364c"/>
</dbReference>
<name>A0A1C4V5E4_9ACTN</name>
<gene>
    <name evidence="3" type="ORF">GA0070563_10246</name>
</gene>
<evidence type="ECO:0000313" key="4">
    <source>
        <dbReference type="Proteomes" id="UP000183585"/>
    </source>
</evidence>
<keyword evidence="1" id="KW-1133">Transmembrane helix</keyword>
<feature type="transmembrane region" description="Helical" evidence="1">
    <location>
        <begin position="80"/>
        <end position="99"/>
    </location>
</feature>
<dbReference type="RefSeq" id="WP_074472918.1">
    <property type="nucleotide sequence ID" value="NZ_FMCT01000002.1"/>
</dbReference>
<dbReference type="EMBL" id="FMCT01000002">
    <property type="protein sequence ID" value="SCE79184.1"/>
    <property type="molecule type" value="Genomic_DNA"/>
</dbReference>
<dbReference type="PANTHER" id="PTHR36222:SF1">
    <property type="entry name" value="SERINE PROTEASE INHIBITOR RV3364C"/>
    <property type="match status" value="1"/>
</dbReference>
<evidence type="ECO:0000256" key="1">
    <source>
        <dbReference type="SAM" id="Phobius"/>
    </source>
</evidence>
<dbReference type="Gene3D" id="3.30.450.30">
    <property type="entry name" value="Dynein light chain 2a, cytoplasmic"/>
    <property type="match status" value="1"/>
</dbReference>
<evidence type="ECO:0000259" key="2">
    <source>
        <dbReference type="SMART" id="SM00960"/>
    </source>
</evidence>
<keyword evidence="4" id="KW-1185">Reference proteome</keyword>
<evidence type="ECO:0000313" key="3">
    <source>
        <dbReference type="EMBL" id="SCE79184.1"/>
    </source>
</evidence>
<dbReference type="Proteomes" id="UP000183585">
    <property type="component" value="Unassembled WGS sequence"/>
</dbReference>
<keyword evidence="1" id="KW-0472">Membrane</keyword>
<dbReference type="AlphaFoldDB" id="A0A1C4V5E4"/>
<dbReference type="PANTHER" id="PTHR36222">
    <property type="entry name" value="SERINE PROTEASE INHIBITOR RV3364C"/>
    <property type="match status" value="1"/>
</dbReference>
<proteinExistence type="predicted"/>
<reference evidence="4" key="1">
    <citation type="submission" date="2016-06" db="EMBL/GenBank/DDBJ databases">
        <authorList>
            <person name="Varghese N."/>
            <person name="Submissions Spin"/>
        </authorList>
    </citation>
    <scope>NUCLEOTIDE SEQUENCE [LARGE SCALE GENOMIC DNA]</scope>
    <source>
        <strain evidence="4">DSM 43168</strain>
    </source>
</reference>
<dbReference type="Pfam" id="PF03259">
    <property type="entry name" value="Robl_LC7"/>
    <property type="match status" value="1"/>
</dbReference>
<organism evidence="3 4">
    <name type="scientific">Micromonospora carbonacea</name>
    <dbReference type="NCBI Taxonomy" id="47853"/>
    <lineage>
        <taxon>Bacteria</taxon>
        <taxon>Bacillati</taxon>
        <taxon>Actinomycetota</taxon>
        <taxon>Actinomycetes</taxon>
        <taxon>Micromonosporales</taxon>
        <taxon>Micromonosporaceae</taxon>
        <taxon>Micromonospora</taxon>
    </lineage>
</organism>
<feature type="domain" description="Roadblock/LAMTOR2" evidence="2">
    <location>
        <begin position="10"/>
        <end position="100"/>
    </location>
</feature>
<protein>
    <recommendedName>
        <fullName evidence="2">Roadblock/LAMTOR2 domain-containing protein</fullName>
    </recommendedName>
</protein>
<dbReference type="SUPFAM" id="SSF103196">
    <property type="entry name" value="Roadblock/LC7 domain"/>
    <property type="match status" value="1"/>
</dbReference>
<keyword evidence="1" id="KW-0812">Transmembrane</keyword>
<sequence>MNATSPNLSYLLTNNLAERVAGISQAVAVSADGLLLAWTDGLNHDAAERVAAVAAGLSSLLNGAALDLNAGPVQGNITELGAGFLILMAVGSGASLLALTTRDADLAFVTTELGRFAEQVGDQLTPAFAGALTVAGRR</sequence>
<accession>A0A1C4V5E4</accession>